<evidence type="ECO:0000256" key="2">
    <source>
        <dbReference type="ARBA" id="ARBA00004604"/>
    </source>
</evidence>
<protein>
    <recommendedName>
        <fullName evidence="4">Ribosome biogenesis protein BRX1 homolog</fullName>
    </recommendedName>
</protein>
<evidence type="ECO:0000256" key="6">
    <source>
        <dbReference type="ARBA" id="ARBA00023242"/>
    </source>
</evidence>
<keyword evidence="5" id="KW-0690">Ribosome biogenesis</keyword>
<evidence type="ECO:0000313" key="11">
    <source>
        <dbReference type="Proteomes" id="UP000659654"/>
    </source>
</evidence>
<dbReference type="Pfam" id="PF04427">
    <property type="entry name" value="Brix"/>
    <property type="match status" value="1"/>
</dbReference>
<feature type="region of interest" description="Disordered" evidence="7">
    <location>
        <begin position="229"/>
        <end position="255"/>
    </location>
</feature>
<evidence type="ECO:0000313" key="12">
    <source>
        <dbReference type="WBParaSite" id="BXY_0779900.1"/>
    </source>
</evidence>
<keyword evidence="6" id="KW-0539">Nucleus</keyword>
<dbReference type="EMBL" id="CAJFDI010000004">
    <property type="protein sequence ID" value="CAD5227054.1"/>
    <property type="molecule type" value="Genomic_DNA"/>
</dbReference>
<dbReference type="Proteomes" id="UP000095284">
    <property type="component" value="Unplaced"/>
</dbReference>
<dbReference type="WBParaSite" id="BXY_0779900.1">
    <property type="protein sequence ID" value="BXY_0779900.1"/>
    <property type="gene ID" value="BXY_0779900"/>
</dbReference>
<evidence type="ECO:0000256" key="5">
    <source>
        <dbReference type="ARBA" id="ARBA00022517"/>
    </source>
</evidence>
<evidence type="ECO:0000256" key="1">
    <source>
        <dbReference type="ARBA" id="ARBA00003439"/>
    </source>
</evidence>
<dbReference type="GO" id="GO:0005730">
    <property type="term" value="C:nucleolus"/>
    <property type="evidence" value="ECO:0007669"/>
    <property type="project" value="UniProtKB-SubCell"/>
</dbReference>
<dbReference type="PROSITE" id="PS50833">
    <property type="entry name" value="BRIX"/>
    <property type="match status" value="1"/>
</dbReference>
<feature type="domain" description="Brix" evidence="8">
    <location>
        <begin position="12"/>
        <end position="202"/>
    </location>
</feature>
<dbReference type="FunFam" id="3.40.50.10480:FF:000009">
    <property type="entry name" value="Ribosome biogenesis protein, putative"/>
    <property type="match status" value="1"/>
</dbReference>
<organism evidence="10 12">
    <name type="scientific">Bursaphelenchus xylophilus</name>
    <name type="common">Pinewood nematode worm</name>
    <name type="synonym">Aphelenchoides xylophilus</name>
    <dbReference type="NCBI Taxonomy" id="6326"/>
    <lineage>
        <taxon>Eukaryota</taxon>
        <taxon>Metazoa</taxon>
        <taxon>Ecdysozoa</taxon>
        <taxon>Nematoda</taxon>
        <taxon>Chromadorea</taxon>
        <taxon>Rhabditida</taxon>
        <taxon>Tylenchina</taxon>
        <taxon>Tylenchomorpha</taxon>
        <taxon>Aphelenchoidea</taxon>
        <taxon>Aphelenchoididae</taxon>
        <taxon>Bursaphelenchus</taxon>
    </lineage>
</organism>
<evidence type="ECO:0000313" key="9">
    <source>
        <dbReference type="EMBL" id="CAD5227054.1"/>
    </source>
</evidence>
<feature type="compositionally biased region" description="Acidic residues" evidence="7">
    <location>
        <begin position="243"/>
        <end position="255"/>
    </location>
</feature>
<dbReference type="GO" id="GO:0006364">
    <property type="term" value="P:rRNA processing"/>
    <property type="evidence" value="ECO:0007669"/>
    <property type="project" value="InterPro"/>
</dbReference>
<evidence type="ECO:0000259" key="8">
    <source>
        <dbReference type="PROSITE" id="PS50833"/>
    </source>
</evidence>
<comment type="subcellular location">
    <subcellularLocation>
        <location evidence="2">Nucleus</location>
        <location evidence="2">Nucleolus</location>
    </subcellularLocation>
</comment>
<evidence type="ECO:0000256" key="4">
    <source>
        <dbReference type="ARBA" id="ARBA00020522"/>
    </source>
</evidence>
<dbReference type="PANTHER" id="PTHR13634">
    <property type="entry name" value="RIBOSOME BIOGENESIS PROTEIN BRIX"/>
    <property type="match status" value="1"/>
</dbReference>
<reference evidence="12" key="1">
    <citation type="submission" date="2016-11" db="UniProtKB">
        <authorList>
            <consortium name="WormBaseParasite"/>
        </authorList>
    </citation>
    <scope>IDENTIFICATION</scope>
</reference>
<keyword evidence="11" id="KW-1185">Reference proteome</keyword>
<dbReference type="Proteomes" id="UP000659654">
    <property type="component" value="Unassembled WGS sequence"/>
</dbReference>
<evidence type="ECO:0000256" key="3">
    <source>
        <dbReference type="ARBA" id="ARBA00006369"/>
    </source>
</evidence>
<dbReference type="SMR" id="A0A1I7S467"/>
<sequence>MTTQKPVCTDKDRVLLLCSRGVMTRTRHLMKDFRKLLPHVRKESKFEKKSKLSDLNEMAELDSCTRCMYFENRKKRDAYLWLSDVNGGASCKFLLRNIHTMHEMKMSGNCLKGSRPILSFDPKFDSEPHLQLIKELFKHTFKTPQYLPKSKPFIDHVFNFSISKDGHIWFRNFQIVGKGEELQEIGPRMTLEVIKIFGGSFEGPVLYENTEYVSPNLIRRRLRLQSTQKAAIRASKKKQNDEEARDLEEMEEDSS</sequence>
<dbReference type="GO" id="GO:0019843">
    <property type="term" value="F:rRNA binding"/>
    <property type="evidence" value="ECO:0007669"/>
    <property type="project" value="InterPro"/>
</dbReference>
<proteinExistence type="inferred from homology"/>
<dbReference type="Proteomes" id="UP000582659">
    <property type="component" value="Unassembled WGS sequence"/>
</dbReference>
<dbReference type="SMART" id="SM00879">
    <property type="entry name" value="Brix"/>
    <property type="match status" value="1"/>
</dbReference>
<accession>A0A1I7S467</accession>
<dbReference type="SUPFAM" id="SSF52954">
    <property type="entry name" value="Class II aaRS ABD-related"/>
    <property type="match status" value="1"/>
</dbReference>
<dbReference type="AlphaFoldDB" id="A0A1I7S467"/>
<dbReference type="eggNOG" id="KOG2971">
    <property type="taxonomic scope" value="Eukaryota"/>
</dbReference>
<dbReference type="OrthoDB" id="1638493at2759"/>
<dbReference type="InterPro" id="IPR007109">
    <property type="entry name" value="Brix"/>
</dbReference>
<dbReference type="PANTHER" id="PTHR13634:SF0">
    <property type="entry name" value="RIBOSOME BIOGENESIS PROTEIN BRX1 HOMOLOG"/>
    <property type="match status" value="1"/>
</dbReference>
<name>A0A1I7S467_BURXY</name>
<evidence type="ECO:0000313" key="10">
    <source>
        <dbReference type="Proteomes" id="UP000095284"/>
    </source>
</evidence>
<gene>
    <name evidence="9" type="ORF">BXYJ_LOCUS9599</name>
</gene>
<comment type="function">
    <text evidence="1">Required for biogenesis of the 60S ribosomal subunit.</text>
</comment>
<dbReference type="GO" id="GO:0000027">
    <property type="term" value="P:ribosomal large subunit assembly"/>
    <property type="evidence" value="ECO:0007669"/>
    <property type="project" value="TreeGrafter"/>
</dbReference>
<evidence type="ECO:0000256" key="7">
    <source>
        <dbReference type="SAM" id="MobiDB-lite"/>
    </source>
</evidence>
<comment type="similarity">
    <text evidence="3">Belongs to the BRX1 family.</text>
</comment>
<dbReference type="EMBL" id="CAJFCV020000004">
    <property type="protein sequence ID" value="CAG9116774.1"/>
    <property type="molecule type" value="Genomic_DNA"/>
</dbReference>
<reference evidence="9" key="2">
    <citation type="submission" date="2020-09" db="EMBL/GenBank/DDBJ databases">
        <authorList>
            <person name="Kikuchi T."/>
        </authorList>
    </citation>
    <scope>NUCLEOTIDE SEQUENCE</scope>
    <source>
        <strain evidence="9">Ka4C1</strain>
    </source>
</reference>
<dbReference type="InterPro" id="IPR026532">
    <property type="entry name" value="BRX1"/>
</dbReference>
<dbReference type="Gene3D" id="3.40.50.10480">
    <property type="entry name" value="Probable brix-domain ribosomal biogenesis protein"/>
    <property type="match status" value="1"/>
</dbReference>